<evidence type="ECO:0000256" key="2">
    <source>
        <dbReference type="SAM" id="MobiDB-lite"/>
    </source>
</evidence>
<evidence type="ECO:0000313" key="3">
    <source>
        <dbReference type="EMBL" id="KAJ8967401.1"/>
    </source>
</evidence>
<feature type="region of interest" description="Disordered" evidence="2">
    <location>
        <begin position="1"/>
        <end position="22"/>
    </location>
</feature>
<dbReference type="AlphaFoldDB" id="A0AAV8ZQG7"/>
<protein>
    <submittedName>
        <fullName evidence="3">Uncharacterized protein</fullName>
    </submittedName>
</protein>
<feature type="region of interest" description="Disordered" evidence="2">
    <location>
        <begin position="53"/>
        <end position="84"/>
    </location>
</feature>
<proteinExistence type="predicted"/>
<feature type="compositionally biased region" description="Acidic residues" evidence="2">
    <location>
        <begin position="1"/>
        <end position="11"/>
    </location>
</feature>
<feature type="coiled-coil region" evidence="1">
    <location>
        <begin position="320"/>
        <end position="379"/>
    </location>
</feature>
<evidence type="ECO:0000256" key="1">
    <source>
        <dbReference type="SAM" id="Coils"/>
    </source>
</evidence>
<feature type="region of interest" description="Disordered" evidence="2">
    <location>
        <begin position="620"/>
        <end position="639"/>
    </location>
</feature>
<keyword evidence="4" id="KW-1185">Reference proteome</keyword>
<sequence>MSALLDEVDQEIESRRKASEVAEQDVVANGNIVKSQEEEQPTVKVLGMEMTASCEGGKKWSRPDSPVLPSASPPSQEPVEPPQEIFLEGTLPAQSHLLVADAATEAQKPSSEEDPAIVLAGKMTLSVISLDSSENGTDESSNSGGRKQEERSSSNISEEFEKIEADINLQDQIDDIIGEAQNISTEVQKSEEFDLLQEIENDIKEITSKNIIAQLEHLGESIEIQNVEDQIIAQHLDNYLPISEIGREFLEKETFETVQQQLEKEIDENITESLAEEQLPEIQQVKAEENDVVESGIKEQENVKEIIQDEITAELTTDKIEEHAIENKISQQEVTRLEEEIKPAQKSLGDIIDESPVDINQEKEQVAVVEKEVAANEINAETEAQEKIQTITLEKEAAAEKQPENVISDHTVQNLAPTEDEIGNKEIAQLENKTSVVNHSEITSPGSAIQSNIIEEKKLIGEPQSEKVELPVSEELSELAEKEIVSEGKSSEILTGEQCSNIKQEPVVAQVAEAIKKVEENESAQEKIQQIESVQDIPAEEQETFNKLNEAISDLSSEFRRTEEEKPVERLVDNDESPIDLEDEEEEIEYEYEVSDDEAVDVDIGNVDRIGELADEQSVNRLNGDDQEQSKYVTTSSATLAENEISDDEDVEVEEIIEYVTDDEEEVDEVVQPGERNNVNHVNDRSNAHE</sequence>
<reference evidence="3" key="1">
    <citation type="journal article" date="2023" name="Insect Mol. Biol.">
        <title>Genome sequencing provides insights into the evolution of gene families encoding plant cell wall-degrading enzymes in longhorned beetles.</title>
        <authorList>
            <person name="Shin N.R."/>
            <person name="Okamura Y."/>
            <person name="Kirsch R."/>
            <person name="Pauchet Y."/>
        </authorList>
    </citation>
    <scope>NUCLEOTIDE SEQUENCE</scope>
    <source>
        <strain evidence="3">RBIC_L_NR</strain>
    </source>
</reference>
<feature type="region of interest" description="Disordered" evidence="2">
    <location>
        <begin position="663"/>
        <end position="690"/>
    </location>
</feature>
<keyword evidence="1" id="KW-0175">Coiled coil</keyword>
<feature type="compositionally biased region" description="Polar residues" evidence="2">
    <location>
        <begin position="630"/>
        <end position="639"/>
    </location>
</feature>
<dbReference type="EMBL" id="JANEYF010000856">
    <property type="protein sequence ID" value="KAJ8967401.1"/>
    <property type="molecule type" value="Genomic_DNA"/>
</dbReference>
<feature type="region of interest" description="Disordered" evidence="2">
    <location>
        <begin position="129"/>
        <end position="157"/>
    </location>
</feature>
<comment type="caution">
    <text evidence="3">The sequence shown here is derived from an EMBL/GenBank/DDBJ whole genome shotgun (WGS) entry which is preliminary data.</text>
</comment>
<evidence type="ECO:0000313" key="4">
    <source>
        <dbReference type="Proteomes" id="UP001162156"/>
    </source>
</evidence>
<feature type="compositionally biased region" description="Polar residues" evidence="2">
    <location>
        <begin position="129"/>
        <end position="145"/>
    </location>
</feature>
<dbReference type="Proteomes" id="UP001162156">
    <property type="component" value="Unassembled WGS sequence"/>
</dbReference>
<name>A0AAV8ZQG7_9CUCU</name>
<feature type="compositionally biased region" description="Pro residues" evidence="2">
    <location>
        <begin position="71"/>
        <end position="81"/>
    </location>
</feature>
<organism evidence="3 4">
    <name type="scientific">Rhamnusium bicolor</name>
    <dbReference type="NCBI Taxonomy" id="1586634"/>
    <lineage>
        <taxon>Eukaryota</taxon>
        <taxon>Metazoa</taxon>
        <taxon>Ecdysozoa</taxon>
        <taxon>Arthropoda</taxon>
        <taxon>Hexapoda</taxon>
        <taxon>Insecta</taxon>
        <taxon>Pterygota</taxon>
        <taxon>Neoptera</taxon>
        <taxon>Endopterygota</taxon>
        <taxon>Coleoptera</taxon>
        <taxon>Polyphaga</taxon>
        <taxon>Cucujiformia</taxon>
        <taxon>Chrysomeloidea</taxon>
        <taxon>Cerambycidae</taxon>
        <taxon>Lepturinae</taxon>
        <taxon>Rhagiini</taxon>
        <taxon>Rhamnusium</taxon>
    </lineage>
</organism>
<gene>
    <name evidence="3" type="ORF">NQ314_002908</name>
</gene>
<accession>A0AAV8ZQG7</accession>